<evidence type="ECO:0000313" key="2">
    <source>
        <dbReference type="Proteomes" id="UP000053144"/>
    </source>
</evidence>
<accession>A0A0L9UV53</accession>
<dbReference type="Proteomes" id="UP000053144">
    <property type="component" value="Chromosome 7"/>
</dbReference>
<protein>
    <submittedName>
        <fullName evidence="1">Uncharacterized protein</fullName>
    </submittedName>
</protein>
<proteinExistence type="predicted"/>
<organism evidence="1 2">
    <name type="scientific">Phaseolus angularis</name>
    <name type="common">Azuki bean</name>
    <name type="synonym">Vigna angularis</name>
    <dbReference type="NCBI Taxonomy" id="3914"/>
    <lineage>
        <taxon>Eukaryota</taxon>
        <taxon>Viridiplantae</taxon>
        <taxon>Streptophyta</taxon>
        <taxon>Embryophyta</taxon>
        <taxon>Tracheophyta</taxon>
        <taxon>Spermatophyta</taxon>
        <taxon>Magnoliopsida</taxon>
        <taxon>eudicotyledons</taxon>
        <taxon>Gunneridae</taxon>
        <taxon>Pentapetalae</taxon>
        <taxon>rosids</taxon>
        <taxon>fabids</taxon>
        <taxon>Fabales</taxon>
        <taxon>Fabaceae</taxon>
        <taxon>Papilionoideae</taxon>
        <taxon>50 kb inversion clade</taxon>
        <taxon>NPAAA clade</taxon>
        <taxon>indigoferoid/millettioid clade</taxon>
        <taxon>Phaseoleae</taxon>
        <taxon>Vigna</taxon>
    </lineage>
</organism>
<sequence length="65" mass="7313">MTSNVMSLCVVSTPQKQSIVVVAHMSRIKLVLEFYTYNESSVSYLVIRSKHPINLQSPCLSGSFY</sequence>
<gene>
    <name evidence="1" type="ORF">LR48_Vigan07g034200</name>
</gene>
<dbReference type="EMBL" id="CM003377">
    <property type="protein sequence ID" value="KOM46638.1"/>
    <property type="molecule type" value="Genomic_DNA"/>
</dbReference>
<name>A0A0L9UV53_PHAAN</name>
<dbReference type="AlphaFoldDB" id="A0A0L9UV53"/>
<evidence type="ECO:0000313" key="1">
    <source>
        <dbReference type="EMBL" id="KOM46638.1"/>
    </source>
</evidence>
<reference evidence="2" key="1">
    <citation type="journal article" date="2015" name="Proc. Natl. Acad. Sci. U.S.A.">
        <title>Genome sequencing of adzuki bean (Vigna angularis) provides insight into high starch and low fat accumulation and domestication.</title>
        <authorList>
            <person name="Yang K."/>
            <person name="Tian Z."/>
            <person name="Chen C."/>
            <person name="Luo L."/>
            <person name="Zhao B."/>
            <person name="Wang Z."/>
            <person name="Yu L."/>
            <person name="Li Y."/>
            <person name="Sun Y."/>
            <person name="Li W."/>
            <person name="Chen Y."/>
            <person name="Li Y."/>
            <person name="Zhang Y."/>
            <person name="Ai D."/>
            <person name="Zhao J."/>
            <person name="Shang C."/>
            <person name="Ma Y."/>
            <person name="Wu B."/>
            <person name="Wang M."/>
            <person name="Gao L."/>
            <person name="Sun D."/>
            <person name="Zhang P."/>
            <person name="Guo F."/>
            <person name="Wang W."/>
            <person name="Li Y."/>
            <person name="Wang J."/>
            <person name="Varshney R.K."/>
            <person name="Wang J."/>
            <person name="Ling H.Q."/>
            <person name="Wan P."/>
        </authorList>
    </citation>
    <scope>NUCLEOTIDE SEQUENCE</scope>
    <source>
        <strain evidence="2">cv. Jingnong 6</strain>
    </source>
</reference>
<dbReference type="Gramene" id="KOM46638">
    <property type="protein sequence ID" value="KOM46638"/>
    <property type="gene ID" value="LR48_Vigan07g034200"/>
</dbReference>